<evidence type="ECO:0000313" key="2">
    <source>
        <dbReference type="Proteomes" id="UP001157440"/>
    </source>
</evidence>
<evidence type="ECO:0000313" key="1">
    <source>
        <dbReference type="EMBL" id="GLS73020.1"/>
    </source>
</evidence>
<accession>A0AA37TJJ9</accession>
<dbReference type="GO" id="GO:0003676">
    <property type="term" value="F:nucleic acid binding"/>
    <property type="evidence" value="ECO:0007669"/>
    <property type="project" value="InterPro"/>
</dbReference>
<dbReference type="Gene3D" id="3.40.1350.10">
    <property type="match status" value="1"/>
</dbReference>
<keyword evidence="2" id="KW-1185">Reference proteome</keyword>
<gene>
    <name evidence="1" type="ORF">GCM10007890_50350</name>
</gene>
<dbReference type="AlphaFoldDB" id="A0AA37TJJ9"/>
<organism evidence="1 2">
    <name type="scientific">Methylobacterium tardum</name>
    <dbReference type="NCBI Taxonomy" id="374432"/>
    <lineage>
        <taxon>Bacteria</taxon>
        <taxon>Pseudomonadati</taxon>
        <taxon>Pseudomonadota</taxon>
        <taxon>Alphaproteobacteria</taxon>
        <taxon>Hyphomicrobiales</taxon>
        <taxon>Methylobacteriaceae</taxon>
        <taxon>Methylobacterium</taxon>
    </lineage>
</organism>
<dbReference type="EMBL" id="BSPL01000023">
    <property type="protein sequence ID" value="GLS73020.1"/>
    <property type="molecule type" value="Genomic_DNA"/>
</dbReference>
<comment type="caution">
    <text evidence="1">The sequence shown here is derived from an EMBL/GenBank/DDBJ whole genome shotgun (WGS) entry which is preliminary data.</text>
</comment>
<protein>
    <recommendedName>
        <fullName evidence="3">DUF4365 domain-containing protein</fullName>
    </recommendedName>
</protein>
<dbReference type="Proteomes" id="UP001157440">
    <property type="component" value="Unassembled WGS sequence"/>
</dbReference>
<reference evidence="2" key="1">
    <citation type="journal article" date="2019" name="Int. J. Syst. Evol. Microbiol.">
        <title>The Global Catalogue of Microorganisms (GCM) 10K type strain sequencing project: providing services to taxonomists for standard genome sequencing and annotation.</title>
        <authorList>
            <consortium name="The Broad Institute Genomics Platform"/>
            <consortium name="The Broad Institute Genome Sequencing Center for Infectious Disease"/>
            <person name="Wu L."/>
            <person name="Ma J."/>
        </authorList>
    </citation>
    <scope>NUCLEOTIDE SEQUENCE [LARGE SCALE GENOMIC DNA]</scope>
    <source>
        <strain evidence="2">NBRC 103632</strain>
    </source>
</reference>
<evidence type="ECO:0008006" key="3">
    <source>
        <dbReference type="Google" id="ProtNLM"/>
    </source>
</evidence>
<proteinExistence type="predicted"/>
<dbReference type="RefSeq" id="WP_238195114.1">
    <property type="nucleotide sequence ID" value="NZ_BPQZ01000003.1"/>
</dbReference>
<name>A0AA37TJJ9_9HYPH</name>
<sequence length="147" mass="16253">MAIHPALIGKAGEMMVAAELMRRGVEVAQPHSDVGVDLLAYRLEPGSTVPVRIVPIQVKAASGVRFSFDKRWLEKSANLVLAWRLETVPEFYVFDSLSRIDEALGATFSASKSWTENGLYAVTNPGSAVLERMAAHRDQWDRLISQL</sequence>
<dbReference type="InterPro" id="IPR011856">
    <property type="entry name" value="tRNA_endonuc-like_dom_sf"/>
</dbReference>